<proteinExistence type="predicted"/>
<name>A0A8S1ULY1_9CILI</name>
<accession>A0A8S1ULY1</accession>
<dbReference type="AlphaFoldDB" id="A0A8S1ULY1"/>
<comment type="caution">
    <text evidence="1">The sequence shown here is derived from an EMBL/GenBank/DDBJ whole genome shotgun (WGS) entry which is preliminary data.</text>
</comment>
<organism evidence="1 2">
    <name type="scientific">Paramecium pentaurelia</name>
    <dbReference type="NCBI Taxonomy" id="43138"/>
    <lineage>
        <taxon>Eukaryota</taxon>
        <taxon>Sar</taxon>
        <taxon>Alveolata</taxon>
        <taxon>Ciliophora</taxon>
        <taxon>Intramacronucleata</taxon>
        <taxon>Oligohymenophorea</taxon>
        <taxon>Peniculida</taxon>
        <taxon>Parameciidae</taxon>
        <taxon>Paramecium</taxon>
    </lineage>
</organism>
<gene>
    <name evidence="1" type="ORF">PPENT_87.1.T0440045</name>
</gene>
<reference evidence="1" key="1">
    <citation type="submission" date="2021-01" db="EMBL/GenBank/DDBJ databases">
        <authorList>
            <consortium name="Genoscope - CEA"/>
            <person name="William W."/>
        </authorList>
    </citation>
    <scope>NUCLEOTIDE SEQUENCE</scope>
</reference>
<sequence length="108" mass="12714">MYSHSNLKVSSTNKQYSKTKEIDVKSGSNCGCNVWFPQQYIKQKCLIVNKNGYNINLIRMNQNGDFITKQSIDFGHHNIFAQMSEDGEYLMNWDNKSKEIQIRKYHQE</sequence>
<evidence type="ECO:0000313" key="1">
    <source>
        <dbReference type="EMBL" id="CAD8166248.1"/>
    </source>
</evidence>
<dbReference type="EMBL" id="CAJJDO010000044">
    <property type="protein sequence ID" value="CAD8166248.1"/>
    <property type="molecule type" value="Genomic_DNA"/>
</dbReference>
<protein>
    <submittedName>
        <fullName evidence="1">Uncharacterized protein</fullName>
    </submittedName>
</protein>
<dbReference type="OrthoDB" id="308943at2759"/>
<evidence type="ECO:0000313" key="2">
    <source>
        <dbReference type="Proteomes" id="UP000689195"/>
    </source>
</evidence>
<keyword evidence="2" id="KW-1185">Reference proteome</keyword>
<dbReference type="Proteomes" id="UP000689195">
    <property type="component" value="Unassembled WGS sequence"/>
</dbReference>